<evidence type="ECO:0000256" key="1">
    <source>
        <dbReference type="ARBA" id="ARBA00004477"/>
    </source>
</evidence>
<dbReference type="Pfam" id="PF02453">
    <property type="entry name" value="Reticulon"/>
    <property type="match status" value="1"/>
</dbReference>
<dbReference type="InterPro" id="IPR003388">
    <property type="entry name" value="Reticulon"/>
</dbReference>
<keyword evidence="9" id="KW-1185">Reference proteome</keyword>
<evidence type="ECO:0000256" key="2">
    <source>
        <dbReference type="ARBA" id="ARBA00022692"/>
    </source>
</evidence>
<feature type="domain" description="Reticulon" evidence="7">
    <location>
        <begin position="66"/>
        <end position="244"/>
    </location>
</feature>
<evidence type="ECO:0000259" key="7">
    <source>
        <dbReference type="PROSITE" id="PS50845"/>
    </source>
</evidence>
<dbReference type="GO" id="GO:0005789">
    <property type="term" value="C:endoplasmic reticulum membrane"/>
    <property type="evidence" value="ECO:0007669"/>
    <property type="project" value="UniProtKB-SubCell"/>
</dbReference>
<sequence length="288" mass="31912">MATAAANSFNMRPVTPPHDESLLRNDVGLKNQNLNLSGVAHGVDRTSNVLTHPPYLDPTTLVSTHLQSLIYWERPARSMVALTVSLMFIYMTRQYSLLQIGAAAMTVATGLNLAYVFTSMSAQRIFSDNNEPALHPHRQRINNPDPLISKNHIHHYVDLFTEIMETVGKEVKKIVLVEDKSRSLTWFAISFVVWTFAAHISSRVLVVISLLASFTLPRFYQSNKHVVDARIAQTNSMLSGQLHNAQNLAVQSANDAYAKARTLAARTGTTGTDAKNTLNRASVVSKED</sequence>
<organism evidence="8 9">
    <name type="scientific">Umbelopsis vinacea</name>
    <dbReference type="NCBI Taxonomy" id="44442"/>
    <lineage>
        <taxon>Eukaryota</taxon>
        <taxon>Fungi</taxon>
        <taxon>Fungi incertae sedis</taxon>
        <taxon>Mucoromycota</taxon>
        <taxon>Mucoromycotina</taxon>
        <taxon>Umbelopsidomycetes</taxon>
        <taxon>Umbelopsidales</taxon>
        <taxon>Umbelopsidaceae</taxon>
        <taxon>Umbelopsis</taxon>
    </lineage>
</organism>
<accession>A0A8H7UH70</accession>
<keyword evidence="4 6" id="KW-1133">Transmembrane helix</keyword>
<comment type="subcellular location">
    <subcellularLocation>
        <location evidence="1 6">Endoplasmic reticulum membrane</location>
        <topology evidence="1 6">Multi-pass membrane protein</topology>
    </subcellularLocation>
</comment>
<name>A0A8H7UH70_9FUNG</name>
<proteinExistence type="predicted"/>
<dbReference type="PROSITE" id="PS50845">
    <property type="entry name" value="RETICULON"/>
    <property type="match status" value="1"/>
</dbReference>
<dbReference type="AlphaFoldDB" id="A0A8H7UH70"/>
<keyword evidence="5 6" id="KW-0472">Membrane</keyword>
<protein>
    <recommendedName>
        <fullName evidence="6">Reticulon-like protein</fullName>
    </recommendedName>
</protein>
<feature type="transmembrane region" description="Helical" evidence="6">
    <location>
        <begin position="95"/>
        <end position="117"/>
    </location>
</feature>
<gene>
    <name evidence="8" type="ORF">INT44_002454</name>
</gene>
<evidence type="ECO:0000313" key="9">
    <source>
        <dbReference type="Proteomes" id="UP000612746"/>
    </source>
</evidence>
<dbReference type="OrthoDB" id="567788at2759"/>
<comment type="caution">
    <text evidence="8">The sequence shown here is derived from an EMBL/GenBank/DDBJ whole genome shotgun (WGS) entry which is preliminary data.</text>
</comment>
<dbReference type="EMBL" id="JAEPRA010000005">
    <property type="protein sequence ID" value="KAG2185661.1"/>
    <property type="molecule type" value="Genomic_DNA"/>
</dbReference>
<keyword evidence="2 6" id="KW-0812">Transmembrane</keyword>
<keyword evidence="3 6" id="KW-0256">Endoplasmic reticulum</keyword>
<evidence type="ECO:0000256" key="4">
    <source>
        <dbReference type="ARBA" id="ARBA00022989"/>
    </source>
</evidence>
<evidence type="ECO:0000256" key="3">
    <source>
        <dbReference type="ARBA" id="ARBA00022824"/>
    </source>
</evidence>
<dbReference type="Proteomes" id="UP000612746">
    <property type="component" value="Unassembled WGS sequence"/>
</dbReference>
<feature type="transmembrane region" description="Helical" evidence="6">
    <location>
        <begin position="186"/>
        <end position="214"/>
    </location>
</feature>
<evidence type="ECO:0000313" key="8">
    <source>
        <dbReference type="EMBL" id="KAG2185661.1"/>
    </source>
</evidence>
<reference evidence="8" key="1">
    <citation type="submission" date="2020-12" db="EMBL/GenBank/DDBJ databases">
        <title>Metabolic potential, ecology and presence of endohyphal bacteria is reflected in genomic diversity of Mucoromycotina.</title>
        <authorList>
            <person name="Muszewska A."/>
            <person name="Okrasinska A."/>
            <person name="Steczkiewicz K."/>
            <person name="Drgas O."/>
            <person name="Orlowska M."/>
            <person name="Perlinska-Lenart U."/>
            <person name="Aleksandrzak-Piekarczyk T."/>
            <person name="Szatraj K."/>
            <person name="Zielenkiewicz U."/>
            <person name="Pilsyk S."/>
            <person name="Malc E."/>
            <person name="Mieczkowski P."/>
            <person name="Kruszewska J.S."/>
            <person name="Biernat P."/>
            <person name="Pawlowska J."/>
        </authorList>
    </citation>
    <scope>NUCLEOTIDE SEQUENCE</scope>
    <source>
        <strain evidence="8">WA0000051536</strain>
    </source>
</reference>
<evidence type="ECO:0000256" key="6">
    <source>
        <dbReference type="RuleBase" id="RU363132"/>
    </source>
</evidence>
<evidence type="ECO:0000256" key="5">
    <source>
        <dbReference type="ARBA" id="ARBA00023136"/>
    </source>
</evidence>